<evidence type="ECO:0000256" key="1">
    <source>
        <dbReference type="SAM" id="MobiDB-lite"/>
    </source>
</evidence>
<dbReference type="Proteomes" id="UP000261660">
    <property type="component" value="Unplaced"/>
</dbReference>
<name>A0A3Q3G3U8_9LABR</name>
<reference evidence="2" key="2">
    <citation type="submission" date="2025-09" db="UniProtKB">
        <authorList>
            <consortium name="Ensembl"/>
        </authorList>
    </citation>
    <scope>IDENTIFICATION</scope>
</reference>
<dbReference type="InterPro" id="IPR028006">
    <property type="entry name" value="CEP15-like"/>
</dbReference>
<feature type="compositionally biased region" description="Polar residues" evidence="1">
    <location>
        <begin position="161"/>
        <end position="170"/>
    </location>
</feature>
<protein>
    <submittedName>
        <fullName evidence="2">Centrosomal protein 15</fullName>
    </submittedName>
</protein>
<proteinExistence type="predicted"/>
<dbReference type="PANTHER" id="PTHR14286">
    <property type="entry name" value="GENE, 49355-RELATED"/>
    <property type="match status" value="1"/>
</dbReference>
<dbReference type="FunCoup" id="A0A3Q3G3U8">
    <property type="interactions" value="551"/>
</dbReference>
<dbReference type="Pfam" id="PF15134">
    <property type="entry name" value="CEP15-like"/>
    <property type="match status" value="1"/>
</dbReference>
<dbReference type="STRING" id="56723.ENSLBEP00000025678"/>
<organism evidence="2 3">
    <name type="scientific">Labrus bergylta</name>
    <name type="common">ballan wrasse</name>
    <dbReference type="NCBI Taxonomy" id="56723"/>
    <lineage>
        <taxon>Eukaryota</taxon>
        <taxon>Metazoa</taxon>
        <taxon>Chordata</taxon>
        <taxon>Craniata</taxon>
        <taxon>Vertebrata</taxon>
        <taxon>Euteleostomi</taxon>
        <taxon>Actinopterygii</taxon>
        <taxon>Neopterygii</taxon>
        <taxon>Teleostei</taxon>
        <taxon>Neoteleostei</taxon>
        <taxon>Acanthomorphata</taxon>
        <taxon>Eupercaria</taxon>
        <taxon>Labriformes</taxon>
        <taxon>Labridae</taxon>
        <taxon>Labrus</taxon>
    </lineage>
</organism>
<dbReference type="InParanoid" id="A0A3Q3G3U8"/>
<sequence>MSSCLPEDIELIEKHEEILRRRAELLEPMESRRQQLKVMKRKQVEVCEAARARNTTLLQDLQKIEDRLRGRPLPRPDLLALETRYWASVEESIPAWENFLLGKGPHPTDGPEQPPRRPKQKPSTAKDRGLPPRPRPRTARSGFVRGGGGRRSRRALKVKFWSSTSSQVSNCFDCAGDTKGENRG</sequence>
<keyword evidence="3" id="KW-1185">Reference proteome</keyword>
<evidence type="ECO:0000313" key="2">
    <source>
        <dbReference type="Ensembl" id="ENSLBEP00000025678.1"/>
    </source>
</evidence>
<feature type="region of interest" description="Disordered" evidence="1">
    <location>
        <begin position="99"/>
        <end position="184"/>
    </location>
</feature>
<dbReference type="PANTHER" id="PTHR14286:SF2">
    <property type="entry name" value="CENTROSOMAL PROTEIN 15 KDA"/>
    <property type="match status" value="1"/>
</dbReference>
<reference evidence="2" key="1">
    <citation type="submission" date="2025-08" db="UniProtKB">
        <authorList>
            <consortium name="Ensembl"/>
        </authorList>
    </citation>
    <scope>IDENTIFICATION</scope>
</reference>
<accession>A0A3Q3G3U8</accession>
<feature type="compositionally biased region" description="Basic residues" evidence="1">
    <location>
        <begin position="148"/>
        <end position="157"/>
    </location>
</feature>
<evidence type="ECO:0000313" key="3">
    <source>
        <dbReference type="Proteomes" id="UP000261660"/>
    </source>
</evidence>
<dbReference type="AlphaFoldDB" id="A0A3Q3G3U8"/>
<dbReference type="Ensembl" id="ENSLBET00000026966.1">
    <property type="protein sequence ID" value="ENSLBEP00000025678.1"/>
    <property type="gene ID" value="ENSLBEG00000019602.1"/>
</dbReference>
<dbReference type="GeneTree" id="ENSGT00390000005214"/>